<protein>
    <submittedName>
        <fullName evidence="1">Class I SAM-dependent methyltransferase</fullName>
        <ecNumber evidence="1">2.1.1.-</ecNumber>
    </submittedName>
</protein>
<evidence type="ECO:0000313" key="1">
    <source>
        <dbReference type="EMBL" id="QUE55336.1"/>
    </source>
</evidence>
<proteinExistence type="predicted"/>
<dbReference type="PANTHER" id="PTHR36112:SF1">
    <property type="entry name" value="RIBOSOMAL RNA SMALL SUBUNIT METHYLTRANSFERASE J"/>
    <property type="match status" value="1"/>
</dbReference>
<dbReference type="EMBL" id="CP073084">
    <property type="protein sequence ID" value="QUE55336.1"/>
    <property type="molecule type" value="Genomic_DNA"/>
</dbReference>
<dbReference type="EC" id="2.1.1.-" evidence="1"/>
<dbReference type="GO" id="GO:0032259">
    <property type="term" value="P:methylation"/>
    <property type="evidence" value="ECO:0007669"/>
    <property type="project" value="UniProtKB-KW"/>
</dbReference>
<keyword evidence="1" id="KW-0808">Transferase</keyword>
<reference evidence="1 2" key="1">
    <citation type="submission" date="2021-04" db="EMBL/GenBank/DDBJ databases">
        <title>Complete genome sequence of a novel Streptococcus species.</title>
        <authorList>
            <person name="Teng J.L.L."/>
        </authorList>
    </citation>
    <scope>NUCLEOTIDE SEQUENCE [LARGE SCALE GENOMIC DNA]</scope>
    <source>
        <strain evidence="1 2">HKU75</strain>
    </source>
</reference>
<dbReference type="GO" id="GO:0008168">
    <property type="term" value="F:methyltransferase activity"/>
    <property type="evidence" value="ECO:0007669"/>
    <property type="project" value="UniProtKB-KW"/>
</dbReference>
<name>A0ABX7YNC0_9STRE</name>
<dbReference type="Pfam" id="PF04445">
    <property type="entry name" value="SAM_MT"/>
    <property type="match status" value="1"/>
</dbReference>
<keyword evidence="1" id="KW-0489">Methyltransferase</keyword>
<organism evidence="1 2">
    <name type="scientific">Streptococcus oriscaviae</name>
    <dbReference type="NCBI Taxonomy" id="2781599"/>
    <lineage>
        <taxon>Bacteria</taxon>
        <taxon>Bacillati</taxon>
        <taxon>Bacillota</taxon>
        <taxon>Bacilli</taxon>
        <taxon>Lactobacillales</taxon>
        <taxon>Streptococcaceae</taxon>
        <taxon>Streptococcus</taxon>
    </lineage>
</organism>
<dbReference type="Proteomes" id="UP000677616">
    <property type="component" value="Chromosome"/>
</dbReference>
<dbReference type="PANTHER" id="PTHR36112">
    <property type="entry name" value="RIBOSOMAL RNA SMALL SUBUNIT METHYLTRANSFERASE J"/>
    <property type="match status" value="1"/>
</dbReference>
<evidence type="ECO:0000313" key="2">
    <source>
        <dbReference type="Proteomes" id="UP000677616"/>
    </source>
</evidence>
<dbReference type="InterPro" id="IPR029063">
    <property type="entry name" value="SAM-dependent_MTases_sf"/>
</dbReference>
<dbReference type="Gene3D" id="3.40.50.150">
    <property type="entry name" value="Vaccinia Virus protein VP39"/>
    <property type="match status" value="1"/>
</dbReference>
<accession>A0ABX7YNC0</accession>
<keyword evidence="2" id="KW-1185">Reference proteome</keyword>
<sequence>MIITTSSRLTRELEEEALRLSEVLHLDYVERKKQSLVKLQERFGDVLLVTKEGLVLEYANGQSFSFHPDTAILRIKAPRDPLLELIGGLPLSVLDATMGLASDSIVLSFAGHEVTALESQPIIETVVAHGLQTFDTGNPDINQAMRKIRTHCVDSLSFLKSQPEQSYDVIYCDPMFSEVITESENLSGLKPLANYAVFSKELLTEARRVARKKIIIKAHFRDKVFGNFGFFRHVRPNQKFHYGEIIIKEER</sequence>
<dbReference type="SUPFAM" id="SSF53335">
    <property type="entry name" value="S-adenosyl-L-methionine-dependent methyltransferases"/>
    <property type="match status" value="1"/>
</dbReference>
<gene>
    <name evidence="1" type="ORF">INT76_01305</name>
</gene>
<dbReference type="InterPro" id="IPR007536">
    <property type="entry name" value="16SrRNA_methylTrfase_J"/>
</dbReference>